<reference evidence="2" key="1">
    <citation type="submission" date="2023-05" db="EMBL/GenBank/DDBJ databases">
        <title>Nepenthes gracilis genome sequencing.</title>
        <authorList>
            <person name="Fukushima K."/>
        </authorList>
    </citation>
    <scope>NUCLEOTIDE SEQUENCE</scope>
    <source>
        <strain evidence="2">SING2019-196</strain>
    </source>
</reference>
<proteinExistence type="predicted"/>
<sequence length="87" mass="9333">MRKSWSDGAPPTAVESSGATPRADVPLPHFEVEVSVVPVREAQPSETCEEASLRDVAGKIASKMEDLRTANEVAQRTVTELAEPSTQ</sequence>
<accession>A0AAD3SXH2</accession>
<dbReference type="EMBL" id="BSYO01000018">
    <property type="protein sequence ID" value="GMH17811.1"/>
    <property type="molecule type" value="Genomic_DNA"/>
</dbReference>
<dbReference type="AlphaFoldDB" id="A0AAD3SXH2"/>
<dbReference type="Proteomes" id="UP001279734">
    <property type="component" value="Unassembled WGS sequence"/>
</dbReference>
<comment type="caution">
    <text evidence="2">The sequence shown here is derived from an EMBL/GenBank/DDBJ whole genome shotgun (WGS) entry which is preliminary data.</text>
</comment>
<evidence type="ECO:0000313" key="3">
    <source>
        <dbReference type="Proteomes" id="UP001279734"/>
    </source>
</evidence>
<feature type="region of interest" description="Disordered" evidence="1">
    <location>
        <begin position="1"/>
        <end position="26"/>
    </location>
</feature>
<organism evidence="2 3">
    <name type="scientific">Nepenthes gracilis</name>
    <name type="common">Slender pitcher plant</name>
    <dbReference type="NCBI Taxonomy" id="150966"/>
    <lineage>
        <taxon>Eukaryota</taxon>
        <taxon>Viridiplantae</taxon>
        <taxon>Streptophyta</taxon>
        <taxon>Embryophyta</taxon>
        <taxon>Tracheophyta</taxon>
        <taxon>Spermatophyta</taxon>
        <taxon>Magnoliopsida</taxon>
        <taxon>eudicotyledons</taxon>
        <taxon>Gunneridae</taxon>
        <taxon>Pentapetalae</taxon>
        <taxon>Caryophyllales</taxon>
        <taxon>Nepenthaceae</taxon>
        <taxon>Nepenthes</taxon>
    </lineage>
</organism>
<evidence type="ECO:0000256" key="1">
    <source>
        <dbReference type="SAM" id="MobiDB-lite"/>
    </source>
</evidence>
<evidence type="ECO:0000313" key="2">
    <source>
        <dbReference type="EMBL" id="GMH17811.1"/>
    </source>
</evidence>
<name>A0AAD3SXH2_NEPGR</name>
<gene>
    <name evidence="2" type="ORF">Nepgr_019652</name>
</gene>
<keyword evidence="3" id="KW-1185">Reference proteome</keyword>
<protein>
    <submittedName>
        <fullName evidence="2">Uncharacterized protein</fullName>
    </submittedName>
</protein>